<dbReference type="SUPFAM" id="SSF81660">
    <property type="entry name" value="Metal cation-transporting ATPase, ATP-binding domain N"/>
    <property type="match status" value="1"/>
</dbReference>
<name>A0A316UM85_9BASI</name>
<dbReference type="PRINTS" id="PR00119">
    <property type="entry name" value="CATATPASE"/>
</dbReference>
<evidence type="ECO:0000256" key="15">
    <source>
        <dbReference type="ARBA" id="ARBA00023065"/>
    </source>
</evidence>
<dbReference type="AlphaFoldDB" id="A0A316UM85"/>
<dbReference type="SUPFAM" id="SSF81665">
    <property type="entry name" value="Calcium ATPase, transmembrane domain M"/>
    <property type="match status" value="1"/>
</dbReference>
<dbReference type="InterPro" id="IPR006068">
    <property type="entry name" value="ATPase_P-typ_cation-transptr_C"/>
</dbReference>
<keyword evidence="12" id="KW-1278">Translocase</keyword>
<dbReference type="GO" id="GO:0016887">
    <property type="term" value="F:ATP hydrolysis activity"/>
    <property type="evidence" value="ECO:0007669"/>
    <property type="project" value="InterPro"/>
</dbReference>
<evidence type="ECO:0000256" key="19">
    <source>
        <dbReference type="ARBA" id="ARBA00035029"/>
    </source>
</evidence>
<keyword evidence="25" id="KW-1185">Reference proteome</keyword>
<dbReference type="PROSITE" id="PS00154">
    <property type="entry name" value="ATPASE_E1_E2"/>
    <property type="match status" value="1"/>
</dbReference>
<dbReference type="SFLD" id="SFLDS00003">
    <property type="entry name" value="Haloacid_Dehalogenase"/>
    <property type="match status" value="1"/>
</dbReference>
<dbReference type="Gene3D" id="1.20.1110.10">
    <property type="entry name" value="Calcium-transporting ATPase, transmembrane domain"/>
    <property type="match status" value="1"/>
</dbReference>
<dbReference type="GO" id="GO:0008554">
    <property type="term" value="F:P-type sodium transporter activity"/>
    <property type="evidence" value="ECO:0007669"/>
    <property type="project" value="UniProtKB-EC"/>
</dbReference>
<evidence type="ECO:0000256" key="8">
    <source>
        <dbReference type="ARBA" id="ARBA00022741"/>
    </source>
</evidence>
<evidence type="ECO:0000256" key="13">
    <source>
        <dbReference type="ARBA" id="ARBA00022989"/>
    </source>
</evidence>
<dbReference type="InterPro" id="IPR004014">
    <property type="entry name" value="ATPase_P-typ_cation-transptr_N"/>
</dbReference>
<reference evidence="24 25" key="1">
    <citation type="journal article" date="2018" name="Mol. Biol. Evol.">
        <title>Broad Genomic Sampling Reveals a Smut Pathogenic Ancestry of the Fungal Clade Ustilaginomycotina.</title>
        <authorList>
            <person name="Kijpornyongpan T."/>
            <person name="Mondo S.J."/>
            <person name="Barry K."/>
            <person name="Sandor L."/>
            <person name="Lee J."/>
            <person name="Lipzen A."/>
            <person name="Pangilinan J."/>
            <person name="LaButti K."/>
            <person name="Hainaut M."/>
            <person name="Henrissat B."/>
            <person name="Grigoriev I.V."/>
            <person name="Spatafora J.W."/>
            <person name="Aime M.C."/>
        </authorList>
    </citation>
    <scope>NUCLEOTIDE SEQUENCE [LARGE SCALE GENOMIC DNA]</scope>
    <source>
        <strain evidence="24 25">MCA 5214</strain>
    </source>
</reference>
<gene>
    <name evidence="24" type="ORF">BDZ90DRAFT_246970</name>
</gene>
<evidence type="ECO:0000256" key="18">
    <source>
        <dbReference type="ARBA" id="ARBA00035017"/>
    </source>
</evidence>
<dbReference type="GO" id="GO:0006813">
    <property type="term" value="P:potassium ion transport"/>
    <property type="evidence" value="ECO:0007669"/>
    <property type="project" value="UniProtKB-KW"/>
</dbReference>
<feature type="transmembrane region" description="Helical" evidence="22">
    <location>
        <begin position="763"/>
        <end position="782"/>
    </location>
</feature>
<dbReference type="PRINTS" id="PR00120">
    <property type="entry name" value="HATPASE"/>
</dbReference>
<dbReference type="SMART" id="SM00831">
    <property type="entry name" value="Cation_ATPase_N"/>
    <property type="match status" value="1"/>
</dbReference>
<dbReference type="NCBIfam" id="TIGR01523">
    <property type="entry name" value="ATPase-IID_K-Na"/>
    <property type="match status" value="1"/>
</dbReference>
<evidence type="ECO:0000256" key="5">
    <source>
        <dbReference type="ARBA" id="ARBA00022538"/>
    </source>
</evidence>
<dbReference type="InterPro" id="IPR036412">
    <property type="entry name" value="HAD-like_sf"/>
</dbReference>
<dbReference type="SFLD" id="SFLDF00027">
    <property type="entry name" value="p-type_atpase"/>
    <property type="match status" value="1"/>
</dbReference>
<evidence type="ECO:0000313" key="24">
    <source>
        <dbReference type="EMBL" id="PWN25491.1"/>
    </source>
</evidence>
<feature type="transmembrane region" description="Helical" evidence="22">
    <location>
        <begin position="50"/>
        <end position="68"/>
    </location>
</feature>
<dbReference type="InterPro" id="IPR059000">
    <property type="entry name" value="ATPase_P-type_domA"/>
</dbReference>
<evidence type="ECO:0000256" key="16">
    <source>
        <dbReference type="ARBA" id="ARBA00023136"/>
    </source>
</evidence>
<dbReference type="Gene3D" id="2.70.150.10">
    <property type="entry name" value="Calcium-transporting ATPase, cytoplasmic transduction domain A"/>
    <property type="match status" value="1"/>
</dbReference>
<dbReference type="PANTHER" id="PTHR42861">
    <property type="entry name" value="CALCIUM-TRANSPORTING ATPASE"/>
    <property type="match status" value="1"/>
</dbReference>
<evidence type="ECO:0000256" key="7">
    <source>
        <dbReference type="ARBA" id="ARBA00022723"/>
    </source>
</evidence>
<dbReference type="GO" id="GO:0005384">
    <property type="term" value="F:manganese ion transmembrane transporter activity"/>
    <property type="evidence" value="ECO:0007669"/>
    <property type="project" value="UniProtKB-ARBA"/>
</dbReference>
<evidence type="ECO:0000256" key="22">
    <source>
        <dbReference type="SAM" id="Phobius"/>
    </source>
</evidence>
<dbReference type="InterPro" id="IPR006414">
    <property type="entry name" value="P-type_ATPase_IID"/>
</dbReference>
<evidence type="ECO:0000256" key="17">
    <source>
        <dbReference type="ARBA" id="ARBA00023201"/>
    </source>
</evidence>
<comment type="subcellular location">
    <subcellularLocation>
        <location evidence="2">Cell membrane</location>
        <topology evidence="2">Multi-pass membrane protein</topology>
    </subcellularLocation>
</comment>
<dbReference type="STRING" id="1569628.A0A316UM85"/>
<protein>
    <recommendedName>
        <fullName evidence="19">P-type Na(+) transporter</fullName>
        <ecNumber evidence="19">7.2.2.3</ecNumber>
    </recommendedName>
</protein>
<dbReference type="FunFam" id="3.40.50.1000:FF:000028">
    <property type="entry name" value="Calcium-transporting P-type ATPase, putative"/>
    <property type="match status" value="1"/>
</dbReference>
<keyword evidence="3" id="KW-0813">Transport</keyword>
<evidence type="ECO:0000256" key="2">
    <source>
        <dbReference type="ARBA" id="ARBA00004651"/>
    </source>
</evidence>
<dbReference type="Pfam" id="PF00122">
    <property type="entry name" value="E1-E2_ATPase"/>
    <property type="match status" value="1"/>
</dbReference>
<dbReference type="InterPro" id="IPR001757">
    <property type="entry name" value="P_typ_ATPase"/>
</dbReference>
<keyword evidence="9" id="KW-0067">ATP-binding</keyword>
<keyword evidence="7" id="KW-0479">Metal-binding</keyword>
<dbReference type="FunFam" id="3.40.50.1000:FF:000001">
    <property type="entry name" value="Phospholipid-transporting ATPase IC"/>
    <property type="match status" value="1"/>
</dbReference>
<keyword evidence="5" id="KW-0633">Potassium transport</keyword>
<keyword evidence="8" id="KW-0547">Nucleotide-binding</keyword>
<dbReference type="RefSeq" id="XP_025360103.1">
    <property type="nucleotide sequence ID" value="XM_025507582.1"/>
</dbReference>
<dbReference type="GO" id="GO:0046872">
    <property type="term" value="F:metal ion binding"/>
    <property type="evidence" value="ECO:0007669"/>
    <property type="project" value="UniProtKB-KW"/>
</dbReference>
<feature type="transmembrane region" description="Helical" evidence="22">
    <location>
        <begin position="726"/>
        <end position="747"/>
    </location>
</feature>
<keyword evidence="14" id="KW-0915">Sodium</keyword>
<comment type="catalytic activity">
    <reaction evidence="21">
        <text>Na(+)(in) + ATP + H2O = Na(+)(out) + ADP + phosphate + H(+)</text>
        <dbReference type="Rhea" id="RHEA:14633"/>
        <dbReference type="ChEBI" id="CHEBI:15377"/>
        <dbReference type="ChEBI" id="CHEBI:15378"/>
        <dbReference type="ChEBI" id="CHEBI:29101"/>
        <dbReference type="ChEBI" id="CHEBI:30616"/>
        <dbReference type="ChEBI" id="CHEBI:43474"/>
        <dbReference type="ChEBI" id="CHEBI:456216"/>
        <dbReference type="EC" id="7.2.2.3"/>
    </reaction>
    <physiologicalReaction direction="left-to-right" evidence="21">
        <dbReference type="Rhea" id="RHEA:14634"/>
    </physiologicalReaction>
</comment>
<comment type="cofactor">
    <cofactor evidence="1">
        <name>Mg(2+)</name>
        <dbReference type="ChEBI" id="CHEBI:18420"/>
    </cofactor>
</comment>
<evidence type="ECO:0000256" key="12">
    <source>
        <dbReference type="ARBA" id="ARBA00022967"/>
    </source>
</evidence>
<evidence type="ECO:0000256" key="1">
    <source>
        <dbReference type="ARBA" id="ARBA00001946"/>
    </source>
</evidence>
<keyword evidence="15" id="KW-0406">Ion transport</keyword>
<dbReference type="Gene3D" id="3.40.1110.10">
    <property type="entry name" value="Calcium-transporting ATPase, cytoplasmic domain N"/>
    <property type="match status" value="1"/>
</dbReference>
<evidence type="ECO:0000259" key="23">
    <source>
        <dbReference type="SMART" id="SM00831"/>
    </source>
</evidence>
<feature type="transmembrane region" description="Helical" evidence="22">
    <location>
        <begin position="894"/>
        <end position="913"/>
    </location>
</feature>
<dbReference type="InterPro" id="IPR044492">
    <property type="entry name" value="P_typ_ATPase_HD_dom"/>
</dbReference>
<dbReference type="GO" id="GO:0005524">
    <property type="term" value="F:ATP binding"/>
    <property type="evidence" value="ECO:0007669"/>
    <property type="project" value="UniProtKB-KW"/>
</dbReference>
<dbReference type="InterPro" id="IPR023299">
    <property type="entry name" value="ATPase_P-typ_cyto_dom_N"/>
</dbReference>
<evidence type="ECO:0000256" key="4">
    <source>
        <dbReference type="ARBA" id="ARBA00022475"/>
    </source>
</evidence>
<dbReference type="EMBL" id="KZ819675">
    <property type="protein sequence ID" value="PWN25491.1"/>
    <property type="molecule type" value="Genomic_DNA"/>
</dbReference>
<keyword evidence="11" id="KW-0630">Potassium</keyword>
<keyword evidence="16 22" id="KW-0472">Membrane</keyword>
<evidence type="ECO:0000256" key="20">
    <source>
        <dbReference type="ARBA" id="ARBA00048599"/>
    </source>
</evidence>
<feature type="transmembrane region" description="Helical" evidence="22">
    <location>
        <begin position="803"/>
        <end position="830"/>
    </location>
</feature>
<evidence type="ECO:0000256" key="9">
    <source>
        <dbReference type="ARBA" id="ARBA00022840"/>
    </source>
</evidence>
<dbReference type="InterPro" id="IPR023214">
    <property type="entry name" value="HAD_sf"/>
</dbReference>
<proteinExistence type="inferred from homology"/>
<dbReference type="InterPro" id="IPR018303">
    <property type="entry name" value="ATPase_P-typ_P_site"/>
</dbReference>
<evidence type="ECO:0000313" key="25">
    <source>
        <dbReference type="Proteomes" id="UP000245884"/>
    </source>
</evidence>
<evidence type="ECO:0000256" key="3">
    <source>
        <dbReference type="ARBA" id="ARBA00022448"/>
    </source>
</evidence>
<dbReference type="InterPro" id="IPR008250">
    <property type="entry name" value="ATPase_P-typ_transduc_dom_A_sf"/>
</dbReference>
<feature type="transmembrane region" description="Helical" evidence="22">
    <location>
        <begin position="925"/>
        <end position="944"/>
    </location>
</feature>
<keyword evidence="6 22" id="KW-0812">Transmembrane</keyword>
<dbReference type="OrthoDB" id="3352408at2759"/>
<comment type="similarity">
    <text evidence="18">Belongs to the cation transport ATPase (P-type) (TC 3.A.3) family. Type IID subfamily.</text>
</comment>
<dbReference type="NCBIfam" id="TIGR01494">
    <property type="entry name" value="ATPase_P-type"/>
    <property type="match status" value="2"/>
</dbReference>
<dbReference type="SUPFAM" id="SSF56784">
    <property type="entry name" value="HAD-like"/>
    <property type="match status" value="1"/>
</dbReference>
<keyword evidence="13 22" id="KW-1133">Transmembrane helix</keyword>
<feature type="transmembrane region" description="Helical" evidence="22">
    <location>
        <begin position="258"/>
        <end position="279"/>
    </location>
</feature>
<dbReference type="InterPro" id="IPR023298">
    <property type="entry name" value="ATPase_P-typ_TM_dom_sf"/>
</dbReference>
<dbReference type="Pfam" id="PF00690">
    <property type="entry name" value="Cation_ATPase_N"/>
    <property type="match status" value="1"/>
</dbReference>
<feature type="transmembrane region" description="Helical" evidence="22">
    <location>
        <begin position="285"/>
        <end position="309"/>
    </location>
</feature>
<feature type="transmembrane region" description="Helical" evidence="22">
    <location>
        <begin position="850"/>
        <end position="873"/>
    </location>
</feature>
<dbReference type="SUPFAM" id="SSF81653">
    <property type="entry name" value="Calcium ATPase, transduction domain A"/>
    <property type="match status" value="1"/>
</dbReference>
<feature type="transmembrane region" description="Helical" evidence="22">
    <location>
        <begin position="74"/>
        <end position="93"/>
    </location>
</feature>
<evidence type="ECO:0000256" key="6">
    <source>
        <dbReference type="ARBA" id="ARBA00022692"/>
    </source>
</evidence>
<dbReference type="Proteomes" id="UP000245884">
    <property type="component" value="Unassembled WGS sequence"/>
</dbReference>
<sequence>MTGELLLQVLNSTTTGLTSTDATERQTLHGANVVTEQKPTSALTIFIRQVANCLTVVLLAAMALSFGVQDWVEGGVVLAVIVTNIVIGFTQEWKAERTMASLRDLSSPTASVYRDGELRVTPSAQLVPGDVIAFRTGDVLPADVRLLAHTNLETSEAALTGESLPVAKTLDTIFDPNLALGAADRINLAYSSTVVTKGRGTGIVIATGRQTQIGKIAEEMASRQANNKGGFWSKVWDKTATLLGLRHGTPLQIKLNKFAYILLGLAVLCAIIVFSVAEFELDSDILLYAIALGIGVIPESLIPVLTITFSVGAKRMAESGVVVRRIEALEALGGVTNICSDKTGTLTQGKMVVRKLWLEDGAEYQVEEAATAFEPVGRIAEVGTEKYCDNGSLPDDVRKLATAASLCNIAELMPPDAERTGWSARGDPTEIALLVMATKLGLGRPKLLGQDVPNSEKKTPEGYQLVVEYPFDSDVKLMTTVYTSPDGEKEQALMKGAVERVLARCDSDLTEERRQRITAQAERLAGQGLRVLAFASRNLLQPAATLTRATVECDMTFLGLCALYDPPRPTSLPAVLACKKAGITVSMLTGDHAATARAIAREVGILPQDHSEGKGAVMTAQEFEALSESEVDALPTLPLVIARCSPSTKVRMVQAGRRRGLYIAMTGDGVNDAPALKQAPIGIAMGETGTDVAKAAADMVLTDDCFESIVQAVREGRTIFDNIQRFIIALLVANVGEVILLLVGLAFQDRTGESVFALTAVEILWANMVTASLPAVGLGMEVPSAEIMERPPVDGKAGVFSKLVVVDMLVYGFTMGWTCLVVFVVMIYAVGGGDLGVECNGSNGGPACDVVFQARSAVFTALILQNLIVAWAMHSLEGTLLSWKAIKHVARNKILFWSVLFGVATIPLCLYVPRFNSDVFHHGALRGVGWGVALAATVVFTLSVEGWKWLARRGGWPWLTAITGGTARPRVKDSQDKGIEEKA</sequence>
<evidence type="ECO:0000256" key="14">
    <source>
        <dbReference type="ARBA" id="ARBA00023053"/>
    </source>
</evidence>
<dbReference type="GO" id="GO:0005886">
    <property type="term" value="C:plasma membrane"/>
    <property type="evidence" value="ECO:0007669"/>
    <property type="project" value="UniProtKB-SubCell"/>
</dbReference>
<organism evidence="24 25">
    <name type="scientific">Jaminaea rosea</name>
    <dbReference type="NCBI Taxonomy" id="1569628"/>
    <lineage>
        <taxon>Eukaryota</taxon>
        <taxon>Fungi</taxon>
        <taxon>Dikarya</taxon>
        <taxon>Basidiomycota</taxon>
        <taxon>Ustilaginomycotina</taxon>
        <taxon>Exobasidiomycetes</taxon>
        <taxon>Microstromatales</taxon>
        <taxon>Microstromatales incertae sedis</taxon>
        <taxon>Jaminaea</taxon>
    </lineage>
</organism>
<accession>A0A316UM85</accession>
<dbReference type="SFLD" id="SFLDG00002">
    <property type="entry name" value="C1.7:_P-type_atpase_like"/>
    <property type="match status" value="1"/>
</dbReference>
<comment type="catalytic activity">
    <reaction evidence="20">
        <text>K(+)(in) + ATP + H2O = K(+)(out) + ADP + phosphate + H(+)</text>
        <dbReference type="Rhea" id="RHEA:75815"/>
        <dbReference type="ChEBI" id="CHEBI:15377"/>
        <dbReference type="ChEBI" id="CHEBI:15378"/>
        <dbReference type="ChEBI" id="CHEBI:29103"/>
        <dbReference type="ChEBI" id="CHEBI:30616"/>
        <dbReference type="ChEBI" id="CHEBI:43474"/>
        <dbReference type="ChEBI" id="CHEBI:456216"/>
    </reaction>
</comment>
<dbReference type="Pfam" id="PF13246">
    <property type="entry name" value="Cation_ATPase"/>
    <property type="match status" value="1"/>
</dbReference>
<evidence type="ECO:0000256" key="11">
    <source>
        <dbReference type="ARBA" id="ARBA00022958"/>
    </source>
</evidence>
<keyword evidence="10" id="KW-0460">Magnesium</keyword>
<dbReference type="Pfam" id="PF00689">
    <property type="entry name" value="Cation_ATPase_C"/>
    <property type="match status" value="1"/>
</dbReference>
<feature type="domain" description="Cation-transporting P-type ATPase N-terminal" evidence="23">
    <location>
        <begin position="1"/>
        <end position="70"/>
    </location>
</feature>
<keyword evidence="17" id="KW-0739">Sodium transport</keyword>
<evidence type="ECO:0000256" key="10">
    <source>
        <dbReference type="ARBA" id="ARBA00022842"/>
    </source>
</evidence>
<dbReference type="GO" id="GO:0006816">
    <property type="term" value="P:calcium ion transport"/>
    <property type="evidence" value="ECO:0007669"/>
    <property type="project" value="UniProtKB-ARBA"/>
</dbReference>
<keyword evidence="4" id="KW-1003">Cell membrane</keyword>
<dbReference type="Gene3D" id="3.40.50.1000">
    <property type="entry name" value="HAD superfamily/HAD-like"/>
    <property type="match status" value="1"/>
</dbReference>
<dbReference type="GeneID" id="37029405"/>
<evidence type="ECO:0000256" key="21">
    <source>
        <dbReference type="ARBA" id="ARBA00049499"/>
    </source>
</evidence>
<dbReference type="EC" id="7.2.2.3" evidence="19"/>